<feature type="region of interest" description="Disordered" evidence="9">
    <location>
        <begin position="974"/>
        <end position="998"/>
    </location>
</feature>
<comment type="subcellular location">
    <subcellularLocation>
        <location evidence="1 7">Nucleus</location>
    </subcellularLocation>
</comment>
<feature type="coiled-coil region" evidence="8">
    <location>
        <begin position="819"/>
        <end position="920"/>
    </location>
</feature>
<dbReference type="PIRSF" id="PIRSF005719">
    <property type="entry name" value="SMC"/>
    <property type="match status" value="1"/>
</dbReference>
<evidence type="ECO:0000256" key="6">
    <source>
        <dbReference type="ARBA" id="ARBA00023306"/>
    </source>
</evidence>
<keyword evidence="4 8" id="KW-0175">Coiled coil</keyword>
<dbReference type="RefSeq" id="XP_012895143.1">
    <property type="nucleotide sequence ID" value="XM_013039689.1"/>
</dbReference>
<evidence type="ECO:0000313" key="12">
    <source>
        <dbReference type="Proteomes" id="UP000008312"/>
    </source>
</evidence>
<dbReference type="PANTHER" id="PTHR18937:SF12">
    <property type="entry name" value="STRUCTURAL MAINTENANCE OF CHROMOSOMES PROTEIN"/>
    <property type="match status" value="1"/>
</dbReference>
<feature type="compositionally biased region" description="Basic and acidic residues" evidence="9">
    <location>
        <begin position="272"/>
        <end position="285"/>
    </location>
</feature>
<dbReference type="PANTHER" id="PTHR18937">
    <property type="entry name" value="STRUCTURAL MAINTENANCE OF CHROMOSOMES SMC FAMILY MEMBER"/>
    <property type="match status" value="1"/>
</dbReference>
<dbReference type="EMBL" id="FN668640">
    <property type="protein sequence ID" value="CBK21095.2"/>
    <property type="molecule type" value="Genomic_DNA"/>
</dbReference>
<dbReference type="GO" id="GO:0005524">
    <property type="term" value="F:ATP binding"/>
    <property type="evidence" value="ECO:0007669"/>
    <property type="project" value="InterPro"/>
</dbReference>
<dbReference type="Pfam" id="PF06470">
    <property type="entry name" value="SMC_hinge"/>
    <property type="match status" value="1"/>
</dbReference>
<evidence type="ECO:0000256" key="2">
    <source>
        <dbReference type="ARBA" id="ARBA00022618"/>
    </source>
</evidence>
<evidence type="ECO:0000256" key="7">
    <source>
        <dbReference type="PIRNR" id="PIRNR005719"/>
    </source>
</evidence>
<evidence type="ECO:0000256" key="3">
    <source>
        <dbReference type="ARBA" id="ARBA00022776"/>
    </source>
</evidence>
<keyword evidence="5 7" id="KW-0539">Nucleus</keyword>
<comment type="similarity">
    <text evidence="7">Belongs to the SMC family.</text>
</comment>
<keyword evidence="3" id="KW-0498">Mitosis</keyword>
<evidence type="ECO:0000259" key="10">
    <source>
        <dbReference type="SMART" id="SM00968"/>
    </source>
</evidence>
<feature type="compositionally biased region" description="Basic and acidic residues" evidence="9">
    <location>
        <begin position="292"/>
        <end position="317"/>
    </location>
</feature>
<evidence type="ECO:0000313" key="11">
    <source>
        <dbReference type="EMBL" id="CBK21095.2"/>
    </source>
</evidence>
<keyword evidence="6" id="KW-0131">Cell cycle</keyword>
<evidence type="ECO:0000256" key="5">
    <source>
        <dbReference type="ARBA" id="ARBA00023242"/>
    </source>
</evidence>
<dbReference type="SMART" id="SM00968">
    <property type="entry name" value="SMC_hinge"/>
    <property type="match status" value="1"/>
</dbReference>
<evidence type="ECO:0000256" key="9">
    <source>
        <dbReference type="SAM" id="MobiDB-lite"/>
    </source>
</evidence>
<dbReference type="InterPro" id="IPR003395">
    <property type="entry name" value="RecF/RecN/SMC_N"/>
</dbReference>
<reference evidence="11" key="1">
    <citation type="submission" date="2010-02" db="EMBL/GenBank/DDBJ databases">
        <title>Sequencing and annotation of the Blastocystis hominis genome.</title>
        <authorList>
            <person name="Wincker P."/>
        </authorList>
    </citation>
    <scope>NUCLEOTIDE SEQUENCE</scope>
    <source>
        <strain evidence="11">Singapore isolate B</strain>
    </source>
</reference>
<name>D8LZ56_BLAHO</name>
<dbReference type="Gene3D" id="1.20.1060.20">
    <property type="match status" value="1"/>
</dbReference>
<dbReference type="GeneID" id="24918572"/>
<dbReference type="GO" id="GO:0005634">
    <property type="term" value="C:nucleus"/>
    <property type="evidence" value="ECO:0007669"/>
    <property type="project" value="UniProtKB-SubCell"/>
</dbReference>
<gene>
    <name evidence="11" type="ORF">GSBLH_T00001305001</name>
</gene>
<dbReference type="GO" id="GO:0003677">
    <property type="term" value="F:DNA binding"/>
    <property type="evidence" value="ECO:0007669"/>
    <property type="project" value="TreeGrafter"/>
</dbReference>
<feature type="compositionally biased region" description="Low complexity" evidence="9">
    <location>
        <begin position="988"/>
        <end position="998"/>
    </location>
</feature>
<dbReference type="Pfam" id="PF02463">
    <property type="entry name" value="SMC_N"/>
    <property type="match status" value="1"/>
</dbReference>
<dbReference type="InterPro" id="IPR024704">
    <property type="entry name" value="SMC"/>
</dbReference>
<dbReference type="Gene3D" id="3.30.70.1620">
    <property type="match status" value="1"/>
</dbReference>
<feature type="coiled-coil region" evidence="8">
    <location>
        <begin position="750"/>
        <end position="791"/>
    </location>
</feature>
<protein>
    <recommendedName>
        <fullName evidence="7">Structural maintenance of chromosomes protein</fullName>
    </recommendedName>
</protein>
<feature type="domain" description="SMC hinge" evidence="10">
    <location>
        <begin position="537"/>
        <end position="655"/>
    </location>
</feature>
<dbReference type="GO" id="GO:0007062">
    <property type="term" value="P:sister chromatid cohesion"/>
    <property type="evidence" value="ECO:0007669"/>
    <property type="project" value="TreeGrafter"/>
</dbReference>
<proteinExistence type="inferred from homology"/>
<feature type="coiled-coil region" evidence="8">
    <location>
        <begin position="418"/>
        <end position="522"/>
    </location>
</feature>
<feature type="coiled-coil region" evidence="8">
    <location>
        <begin position="698"/>
        <end position="725"/>
    </location>
</feature>
<dbReference type="GO" id="GO:0008278">
    <property type="term" value="C:cohesin complex"/>
    <property type="evidence" value="ECO:0007669"/>
    <property type="project" value="TreeGrafter"/>
</dbReference>
<dbReference type="SUPFAM" id="SSF52540">
    <property type="entry name" value="P-loop containing nucleoside triphosphate hydrolases"/>
    <property type="match status" value="1"/>
</dbReference>
<dbReference type="Gene3D" id="3.40.50.300">
    <property type="entry name" value="P-loop containing nucleotide triphosphate hydrolases"/>
    <property type="match status" value="2"/>
</dbReference>
<dbReference type="InParanoid" id="D8LZ56"/>
<dbReference type="SUPFAM" id="SSF75553">
    <property type="entry name" value="Smc hinge domain"/>
    <property type="match status" value="1"/>
</dbReference>
<organism evidence="11">
    <name type="scientific">Blastocystis hominis</name>
    <dbReference type="NCBI Taxonomy" id="12968"/>
    <lineage>
        <taxon>Eukaryota</taxon>
        <taxon>Sar</taxon>
        <taxon>Stramenopiles</taxon>
        <taxon>Bigyra</taxon>
        <taxon>Opalozoa</taxon>
        <taxon>Opalinata</taxon>
        <taxon>Blastocystidae</taxon>
        <taxon>Blastocystis</taxon>
    </lineage>
</organism>
<feature type="coiled-coil region" evidence="8">
    <location>
        <begin position="341"/>
        <end position="368"/>
    </location>
</feature>
<keyword evidence="12" id="KW-1185">Reference proteome</keyword>
<dbReference type="InterPro" id="IPR036277">
    <property type="entry name" value="SMC_hinge_sf"/>
</dbReference>
<dbReference type="OrthoDB" id="5575062at2759"/>
<dbReference type="GO" id="GO:0016887">
    <property type="term" value="F:ATP hydrolysis activity"/>
    <property type="evidence" value="ECO:0007669"/>
    <property type="project" value="InterPro"/>
</dbReference>
<sequence length="1284" mass="145910">MGRIDRIETEDFKSYRGRHVIGPFKQFTCIIGPNGAGILLVVESHRIGKSNLMDAISFVLAIPIKNLRSTNLRELVFRNESQHFVARTCSVSMFYMTDESDQNVEPGQEIEFYRQVKENGQSQFKINGKAYRYEDYLSKLADCNILVKCRNFVVYQGDVQNIAARSPEDLARLFEDLSGSADMKQQYDELRAERDRLRNIMDMNLKKKYTMISEKKLVQEQKREADEFQEKQMTLRDLRVEYFLWQLQYLQSNLEAQQAREAQLDRERELCERNEEKARETKDSSQRSMAQLREELKSEEAKQQRINEAIRQKQPESVKLSDRIRRNECSFAPLLKPRARIRQCDAAIARLRSEQSTLEAEDRALEEDLHRMNVTLEALAEAVPKTQAGVAMSEAQKARYAELKEEFDRQAGFLVQANEAKRRERATVQTQIKQKREQMESHRQELENTRKVVQELRGQEQRLQSSAKDAEKMAAALAARSEEIRSDFASLSEQLHEKRGEMERLQAELRGAAESRESSRRDVQRRECVERLKELYPDVRGLLLDICVPSLQKYNVAVNVALGKHLDAVVVNTKQVAVECVQYLKEQHMPPLDFYPLDSLRPKDIRVEIRSELKRSGCKLFYDLLKFDADVEVAVRYAIGNAICASSLATARRLAYETRIGEKIVTLEGEEISKSGAMTGGWGWSAAKRGDRFTERELAAKTERLGVLEKECAEMERRVQRVAATSDAVRQVEIDRDRYASKQRVLASELEAVRSKLQGYAARIATLETDLAQAQQALQALQRDEDGLVSALSALLQKLTVAEKRVYGSLLDELGVESLQQLETEMVGKLRENEAMQAECRTHIALLQTKKKYGRERLQSAQRELAEQAAARSKASRRLEELRGRAESEDAGLRALDEELEAAQVAIVKVQRRIREEEGRIGVVDARIREKRSQAKKLDDAASSVRSAITILQTKRNAILRSAAMEQIEIPLLPGRESEAGATEESEGATGATGATEATGAMEVESEFAETSTGFSQQYTQRLEMAIDEDDAMMRRIDFSKCSKPTELSELDYARVDEEFRGRIGQIASELDRMQPNLLAEKKFLDLSERVSAMNASRKKLVAAFHDANQAFLACSDTRKSRFLEAFQLVEAAIDATYKDLTRSVQFATGGQAVLTLTNPDEPYLGGVKYTVSPVGKQFRDIHQLSGGEKTIATLALLFALHRFRRAPFLVLDEVDDALDNANVQRVAKYIEENARHTQCIVISHKDMLFERSDALVGVYRDWREDSSAVLTLDLGKYDAAEEA</sequence>
<feature type="region of interest" description="Disordered" evidence="9">
    <location>
        <begin position="272"/>
        <end position="317"/>
    </location>
</feature>
<evidence type="ECO:0000256" key="1">
    <source>
        <dbReference type="ARBA" id="ARBA00004123"/>
    </source>
</evidence>
<keyword evidence="2" id="KW-0132">Cell division</keyword>
<accession>D8LZ56</accession>
<dbReference type="InterPro" id="IPR027417">
    <property type="entry name" value="P-loop_NTPase"/>
</dbReference>
<dbReference type="OMA" id="KHMDFQR"/>
<dbReference type="GO" id="GO:0051301">
    <property type="term" value="P:cell division"/>
    <property type="evidence" value="ECO:0007669"/>
    <property type="project" value="UniProtKB-KW"/>
</dbReference>
<evidence type="ECO:0000256" key="8">
    <source>
        <dbReference type="SAM" id="Coils"/>
    </source>
</evidence>
<dbReference type="InterPro" id="IPR010935">
    <property type="entry name" value="SMC_hinge"/>
</dbReference>
<evidence type="ECO:0000256" key="4">
    <source>
        <dbReference type="ARBA" id="ARBA00023054"/>
    </source>
</evidence>
<dbReference type="Proteomes" id="UP000008312">
    <property type="component" value="Unassembled WGS sequence"/>
</dbReference>